<dbReference type="NCBIfam" id="TIGR00004">
    <property type="entry name" value="Rid family detoxifying hydrolase"/>
    <property type="match status" value="1"/>
</dbReference>
<reference evidence="2" key="1">
    <citation type="submission" date="2013-12" db="EMBL/GenBank/DDBJ databases">
        <authorList>
            <person name="Genoscope - CEA"/>
        </authorList>
    </citation>
    <scope>NUCLEOTIDE SEQUENCE</scope>
    <source>
        <strain evidence="2">CBS 1993</strain>
    </source>
</reference>
<dbReference type="GeneID" id="34518415"/>
<dbReference type="PANTHER" id="PTHR11803:SF58">
    <property type="entry name" value="PROTEIN HMF1-RELATED"/>
    <property type="match status" value="1"/>
</dbReference>
<evidence type="ECO:0000313" key="3">
    <source>
        <dbReference type="Proteomes" id="UP000019384"/>
    </source>
</evidence>
<dbReference type="GO" id="GO:0005829">
    <property type="term" value="C:cytosol"/>
    <property type="evidence" value="ECO:0007669"/>
    <property type="project" value="TreeGrafter"/>
</dbReference>
<dbReference type="InterPro" id="IPR019897">
    <property type="entry name" value="RidA_CS"/>
</dbReference>
<dbReference type="InterPro" id="IPR006175">
    <property type="entry name" value="YjgF/YER057c/UK114"/>
</dbReference>
<gene>
    <name evidence="2" type="ORF">KUCA_T00000979001</name>
</gene>
<dbReference type="GO" id="GO:0005739">
    <property type="term" value="C:mitochondrion"/>
    <property type="evidence" value="ECO:0007669"/>
    <property type="project" value="UniProtKB-ARBA"/>
</dbReference>
<dbReference type="InterPro" id="IPR006056">
    <property type="entry name" value="RidA"/>
</dbReference>
<dbReference type="RefSeq" id="XP_022457027.1">
    <property type="nucleotide sequence ID" value="XM_022605571.1"/>
</dbReference>
<evidence type="ECO:0000256" key="1">
    <source>
        <dbReference type="ARBA" id="ARBA00010552"/>
    </source>
</evidence>
<dbReference type="GO" id="GO:0019239">
    <property type="term" value="F:deaminase activity"/>
    <property type="evidence" value="ECO:0007669"/>
    <property type="project" value="TreeGrafter"/>
</dbReference>
<dbReference type="HOGENOM" id="CLU_100715_7_2_1"/>
<keyword evidence="3" id="KW-1185">Reference proteome</keyword>
<dbReference type="Proteomes" id="UP000019384">
    <property type="component" value="Unassembled WGS sequence"/>
</dbReference>
<dbReference type="CDD" id="cd00448">
    <property type="entry name" value="YjgF_YER057c_UK114_family"/>
    <property type="match status" value="1"/>
</dbReference>
<evidence type="ECO:0000313" key="2">
    <source>
        <dbReference type="EMBL" id="CDK25012.1"/>
    </source>
</evidence>
<dbReference type="EMBL" id="HG793125">
    <property type="protein sequence ID" value="CDK25012.1"/>
    <property type="molecule type" value="Genomic_DNA"/>
</dbReference>
<dbReference type="Pfam" id="PF01042">
    <property type="entry name" value="Ribonuc_L-PSP"/>
    <property type="match status" value="1"/>
</dbReference>
<dbReference type="AlphaFoldDB" id="W6MK83"/>
<comment type="similarity">
    <text evidence="1">Belongs to the RutC family.</text>
</comment>
<organism evidence="2 3">
    <name type="scientific">Kuraishia capsulata CBS 1993</name>
    <dbReference type="NCBI Taxonomy" id="1382522"/>
    <lineage>
        <taxon>Eukaryota</taxon>
        <taxon>Fungi</taxon>
        <taxon>Dikarya</taxon>
        <taxon>Ascomycota</taxon>
        <taxon>Saccharomycotina</taxon>
        <taxon>Pichiomycetes</taxon>
        <taxon>Pichiales</taxon>
        <taxon>Pichiaceae</taxon>
        <taxon>Kuraishia</taxon>
    </lineage>
</organism>
<dbReference type="FunFam" id="3.30.1330.40:FF:000001">
    <property type="entry name" value="L-PSP family endoribonuclease"/>
    <property type="match status" value="1"/>
</dbReference>
<dbReference type="PROSITE" id="PS01094">
    <property type="entry name" value="UPF0076"/>
    <property type="match status" value="1"/>
</dbReference>
<dbReference type="Gene3D" id="3.30.1330.40">
    <property type="entry name" value="RutC-like"/>
    <property type="match status" value="1"/>
</dbReference>
<name>W6MK83_9ASCO</name>
<reference evidence="2" key="2">
    <citation type="submission" date="2014-02" db="EMBL/GenBank/DDBJ databases">
        <title>Complete DNA sequence of /Kuraishia capsulata/ illustrates novel genomic features among budding yeasts (/Saccharomycotina/).</title>
        <authorList>
            <person name="Morales L."/>
            <person name="Noel B."/>
            <person name="Porcel B."/>
            <person name="Marcet-Houben M."/>
            <person name="Hullo M-F."/>
            <person name="Sacerdot C."/>
            <person name="Tekaia F."/>
            <person name="Leh-Louis V."/>
            <person name="Despons L."/>
            <person name="Khanna V."/>
            <person name="Aury J-M."/>
            <person name="Barbe V."/>
            <person name="Couloux A."/>
            <person name="Labadie K."/>
            <person name="Pelletier E."/>
            <person name="Souciet J-L."/>
            <person name="Boekhout T."/>
            <person name="Gabaldon T."/>
            <person name="Wincker P."/>
            <person name="Dujon B."/>
        </authorList>
    </citation>
    <scope>NUCLEOTIDE SEQUENCE</scope>
    <source>
        <strain evidence="2">CBS 1993</strain>
    </source>
</reference>
<dbReference type="SUPFAM" id="SSF55298">
    <property type="entry name" value="YjgF-like"/>
    <property type="match status" value="1"/>
</dbReference>
<protein>
    <submittedName>
        <fullName evidence="2">Uncharacterized protein</fullName>
    </submittedName>
</protein>
<proteinExistence type="inferred from homology"/>
<sequence length="140" mass="14890">MPLFAAGLILPELSLTPLQVSSKNAPPAAASYSHAVKANGFIYVSGQIPFTAEGKPVEGQIGDRADQVIKNVLAILKDSNSSLERIVKVNIFLTDMGNFGAFNEVYAKYFSVHKPARSCVAVAALPLGVDVEMEVVALEN</sequence>
<accession>W6MK83</accession>
<dbReference type="OrthoDB" id="309640at2759"/>
<dbReference type="STRING" id="1382522.W6MK83"/>
<dbReference type="InterPro" id="IPR035959">
    <property type="entry name" value="RutC-like_sf"/>
</dbReference>
<dbReference type="PANTHER" id="PTHR11803">
    <property type="entry name" value="2-IMINOBUTANOATE/2-IMINOPROPANOATE DEAMINASE RIDA"/>
    <property type="match status" value="1"/>
</dbReference>